<protein>
    <submittedName>
        <fullName evidence="1">18489_t:CDS:1</fullName>
    </submittedName>
</protein>
<feature type="non-terminal residue" evidence="1">
    <location>
        <position position="201"/>
    </location>
</feature>
<gene>
    <name evidence="1" type="ORF">RPERSI_LOCUS25757</name>
</gene>
<proteinExistence type="predicted"/>
<dbReference type="Proteomes" id="UP000789920">
    <property type="component" value="Unassembled WGS sequence"/>
</dbReference>
<sequence>PLNPRDKILIACPHVRSNKIEVRDGNKSKDGSKNMFDLTFNCNLNDENLCKKAKATFESAGRILSSALLLNTRIGLNATFRPLEGNLLGAAGPSRAIPFKDDDGRIRLYAQSLAKQFQLEVHPEYSPIDILADFNSDFPFWFEGDPPIQPNQIGFEELVLHELTHGLGFLSSWSNDYLEESSSFLTPNIDGIFYNVGDNVE</sequence>
<organism evidence="1 2">
    <name type="scientific">Racocetra persica</name>
    <dbReference type="NCBI Taxonomy" id="160502"/>
    <lineage>
        <taxon>Eukaryota</taxon>
        <taxon>Fungi</taxon>
        <taxon>Fungi incertae sedis</taxon>
        <taxon>Mucoromycota</taxon>
        <taxon>Glomeromycotina</taxon>
        <taxon>Glomeromycetes</taxon>
        <taxon>Diversisporales</taxon>
        <taxon>Gigasporaceae</taxon>
        <taxon>Racocetra</taxon>
    </lineage>
</organism>
<evidence type="ECO:0000313" key="1">
    <source>
        <dbReference type="EMBL" id="CAG8822245.1"/>
    </source>
</evidence>
<comment type="caution">
    <text evidence="1">The sequence shown here is derived from an EMBL/GenBank/DDBJ whole genome shotgun (WGS) entry which is preliminary data.</text>
</comment>
<feature type="non-terminal residue" evidence="1">
    <location>
        <position position="1"/>
    </location>
</feature>
<reference evidence="1" key="1">
    <citation type="submission" date="2021-06" db="EMBL/GenBank/DDBJ databases">
        <authorList>
            <person name="Kallberg Y."/>
            <person name="Tangrot J."/>
            <person name="Rosling A."/>
        </authorList>
    </citation>
    <scope>NUCLEOTIDE SEQUENCE</scope>
    <source>
        <strain evidence="1">MA461A</strain>
    </source>
</reference>
<keyword evidence="2" id="KW-1185">Reference proteome</keyword>
<name>A0ACA9S2X0_9GLOM</name>
<evidence type="ECO:0000313" key="2">
    <source>
        <dbReference type="Proteomes" id="UP000789920"/>
    </source>
</evidence>
<dbReference type="EMBL" id="CAJVQC010085974">
    <property type="protein sequence ID" value="CAG8822245.1"/>
    <property type="molecule type" value="Genomic_DNA"/>
</dbReference>
<accession>A0ACA9S2X0</accession>